<evidence type="ECO:0000313" key="9">
    <source>
        <dbReference type="EMBL" id="MCP3732780.1"/>
    </source>
</evidence>
<dbReference type="Pfam" id="PF00067">
    <property type="entry name" value="p450"/>
    <property type="match status" value="1"/>
</dbReference>
<dbReference type="GO" id="GO:0005506">
    <property type="term" value="F:iron ion binding"/>
    <property type="evidence" value="ECO:0007669"/>
    <property type="project" value="InterPro"/>
</dbReference>
<evidence type="ECO:0000256" key="6">
    <source>
        <dbReference type="ARBA" id="ARBA00023033"/>
    </source>
</evidence>
<dbReference type="InterPro" id="IPR017972">
    <property type="entry name" value="Cyt_P450_CS"/>
</dbReference>
<dbReference type="InterPro" id="IPR001128">
    <property type="entry name" value="Cyt_P450"/>
</dbReference>
<keyword evidence="5 8" id="KW-0408">Iron</keyword>
<keyword evidence="2 8" id="KW-0349">Heme</keyword>
<dbReference type="Gene3D" id="1.10.630.10">
    <property type="entry name" value="Cytochrome P450"/>
    <property type="match status" value="1"/>
</dbReference>
<dbReference type="PANTHER" id="PTHR46696">
    <property type="entry name" value="P450, PUTATIVE (EUROFUNG)-RELATED"/>
    <property type="match status" value="1"/>
</dbReference>
<dbReference type="EMBL" id="JAMLDX010000023">
    <property type="protein sequence ID" value="MCP3732780.1"/>
    <property type="molecule type" value="Genomic_DNA"/>
</dbReference>
<keyword evidence="4 8" id="KW-0560">Oxidoreductase</keyword>
<evidence type="ECO:0000256" key="3">
    <source>
        <dbReference type="ARBA" id="ARBA00022723"/>
    </source>
</evidence>
<comment type="function">
    <text evidence="7">Cytochromes P450 are a group of heme-thiolate monooxygenases. They oxidize a variety of structurally unrelated compounds, including steroids, fatty acids, and xenobiotics.</text>
</comment>
<dbReference type="FunFam" id="1.10.630.10:FF:000018">
    <property type="entry name" value="Cytochrome P450 monooxygenase"/>
    <property type="match status" value="1"/>
</dbReference>
<comment type="similarity">
    <text evidence="1 8">Belongs to the cytochrome P450 family.</text>
</comment>
<comment type="caution">
    <text evidence="9">The sequence shown here is derived from an EMBL/GenBank/DDBJ whole genome shotgun (WGS) entry which is preliminary data.</text>
</comment>
<proteinExistence type="inferred from homology"/>
<dbReference type="GO" id="GO:0016705">
    <property type="term" value="F:oxidoreductase activity, acting on paired donors, with incorporation or reduction of molecular oxygen"/>
    <property type="evidence" value="ECO:0007669"/>
    <property type="project" value="InterPro"/>
</dbReference>
<evidence type="ECO:0000256" key="4">
    <source>
        <dbReference type="ARBA" id="ARBA00023002"/>
    </source>
</evidence>
<dbReference type="GO" id="GO:0020037">
    <property type="term" value="F:heme binding"/>
    <property type="evidence" value="ECO:0007669"/>
    <property type="project" value="InterPro"/>
</dbReference>
<sequence length="417" mass="46795">MASQSAEKLEHDKLAIEDIDVSDPTIFQKNRQGPIFARLRAEDPVHYCRESRYGPYWSVTRYQDIIAVDSNHQVFSSANATSLDETRAKGRGPNATPVGGFLGMDPPEHDTQRKIVSPALAPANLARFEHLIRERTRNALAGLPIGEEFDWAQTVSVELTMMMLATLLGVPFDERKQLKRWSDVIAGVPGDGVVESWEQRDSELKEMTRAFLTLRETRRMEEPSSDLLSMLAHSPVAQNMSDLEFASNVSILVVGGNDTTRNSMSAGILAFHDHPDQWAKLKANPALVDSAVPEIIRWHTPIMSQGRRATQDHELGGKVIRKGDKVMMWYVSGNRDESAIPDAGQFIIDRARPRQHLSFGFGIHRCLGNRLAEMQLRIFLEEILANDWARIEVTEPVGYALSSSVRGINRLRVRIHA</sequence>
<accession>A0A9X2HVJ2</accession>
<dbReference type="SUPFAM" id="SSF48264">
    <property type="entry name" value="Cytochrome P450"/>
    <property type="match status" value="1"/>
</dbReference>
<evidence type="ECO:0000313" key="10">
    <source>
        <dbReference type="Proteomes" id="UP001139451"/>
    </source>
</evidence>
<dbReference type="CDD" id="cd11033">
    <property type="entry name" value="CYP142-like"/>
    <property type="match status" value="1"/>
</dbReference>
<evidence type="ECO:0000256" key="5">
    <source>
        <dbReference type="ARBA" id="ARBA00023004"/>
    </source>
</evidence>
<name>A0A9X2HVJ2_9SPHN</name>
<dbReference type="AlphaFoldDB" id="A0A9X2HVJ2"/>
<dbReference type="InterPro" id="IPR002397">
    <property type="entry name" value="Cyt_P450_B"/>
</dbReference>
<organism evidence="9 10">
    <name type="scientific">Sphingomonas tagetis</name>
    <dbReference type="NCBI Taxonomy" id="2949092"/>
    <lineage>
        <taxon>Bacteria</taxon>
        <taxon>Pseudomonadati</taxon>
        <taxon>Pseudomonadota</taxon>
        <taxon>Alphaproteobacteria</taxon>
        <taxon>Sphingomonadales</taxon>
        <taxon>Sphingomonadaceae</taxon>
        <taxon>Sphingomonas</taxon>
    </lineage>
</organism>
<gene>
    <name evidence="9" type="ORF">M9978_20380</name>
</gene>
<evidence type="ECO:0000256" key="2">
    <source>
        <dbReference type="ARBA" id="ARBA00022617"/>
    </source>
</evidence>
<dbReference type="RefSeq" id="WP_254296498.1">
    <property type="nucleotide sequence ID" value="NZ_JAMLDX010000023.1"/>
</dbReference>
<evidence type="ECO:0000256" key="8">
    <source>
        <dbReference type="RuleBase" id="RU000461"/>
    </source>
</evidence>
<dbReference type="PROSITE" id="PS00086">
    <property type="entry name" value="CYTOCHROME_P450"/>
    <property type="match status" value="1"/>
</dbReference>
<protein>
    <submittedName>
        <fullName evidence="9">Cytochrome P450</fullName>
    </submittedName>
</protein>
<dbReference type="Proteomes" id="UP001139451">
    <property type="component" value="Unassembled WGS sequence"/>
</dbReference>
<dbReference type="InterPro" id="IPR036396">
    <property type="entry name" value="Cyt_P450_sf"/>
</dbReference>
<reference evidence="9" key="1">
    <citation type="submission" date="2022-05" db="EMBL/GenBank/DDBJ databases">
        <title>Sphingomonas sp. strain MG17 Genome sequencing and assembly.</title>
        <authorList>
            <person name="Kim I."/>
        </authorList>
    </citation>
    <scope>NUCLEOTIDE SEQUENCE</scope>
    <source>
        <strain evidence="9">MG17</strain>
    </source>
</reference>
<dbReference type="GO" id="GO:0004497">
    <property type="term" value="F:monooxygenase activity"/>
    <property type="evidence" value="ECO:0007669"/>
    <property type="project" value="UniProtKB-KW"/>
</dbReference>
<dbReference type="PANTHER" id="PTHR46696:SF1">
    <property type="entry name" value="CYTOCHROME P450 YJIB-RELATED"/>
    <property type="match status" value="1"/>
</dbReference>
<evidence type="ECO:0000256" key="7">
    <source>
        <dbReference type="ARBA" id="ARBA00043906"/>
    </source>
</evidence>
<evidence type="ECO:0000256" key="1">
    <source>
        <dbReference type="ARBA" id="ARBA00010617"/>
    </source>
</evidence>
<keyword evidence="6 8" id="KW-0503">Monooxygenase</keyword>
<keyword evidence="3 8" id="KW-0479">Metal-binding</keyword>
<keyword evidence="10" id="KW-1185">Reference proteome</keyword>
<dbReference type="PRINTS" id="PR00359">
    <property type="entry name" value="BP450"/>
</dbReference>